<proteinExistence type="predicted"/>
<dbReference type="Proteomes" id="UP000814033">
    <property type="component" value="Unassembled WGS sequence"/>
</dbReference>
<evidence type="ECO:0000313" key="1">
    <source>
        <dbReference type="EMBL" id="KAI0046430.1"/>
    </source>
</evidence>
<reference evidence="1" key="2">
    <citation type="journal article" date="2022" name="New Phytol.">
        <title>Evolutionary transition to the ectomycorrhizal habit in the genomes of a hyperdiverse lineage of mushroom-forming fungi.</title>
        <authorList>
            <person name="Looney B."/>
            <person name="Miyauchi S."/>
            <person name="Morin E."/>
            <person name="Drula E."/>
            <person name="Courty P.E."/>
            <person name="Kohler A."/>
            <person name="Kuo A."/>
            <person name="LaButti K."/>
            <person name="Pangilinan J."/>
            <person name="Lipzen A."/>
            <person name="Riley R."/>
            <person name="Andreopoulos W."/>
            <person name="He G."/>
            <person name="Johnson J."/>
            <person name="Nolan M."/>
            <person name="Tritt A."/>
            <person name="Barry K.W."/>
            <person name="Grigoriev I.V."/>
            <person name="Nagy L.G."/>
            <person name="Hibbett D."/>
            <person name="Henrissat B."/>
            <person name="Matheny P.B."/>
            <person name="Labbe J."/>
            <person name="Martin F.M."/>
        </authorList>
    </citation>
    <scope>NUCLEOTIDE SEQUENCE</scope>
    <source>
        <strain evidence="1">FP105234-sp</strain>
    </source>
</reference>
<evidence type="ECO:0000313" key="2">
    <source>
        <dbReference type="Proteomes" id="UP000814033"/>
    </source>
</evidence>
<sequence length="75" mass="8735">MLRNDKRIKLTVTERFHHKNFERTCRSSALGNTSRSWTGDASDDNGTPMKPRPTPELKRRLVDRDDHRATCRLPS</sequence>
<gene>
    <name evidence="1" type="ORF">FA95DRAFT_1606929</name>
</gene>
<comment type="caution">
    <text evidence="1">The sequence shown here is derived from an EMBL/GenBank/DDBJ whole genome shotgun (WGS) entry which is preliminary data.</text>
</comment>
<name>A0ACB8RQY0_9AGAM</name>
<dbReference type="EMBL" id="MU275926">
    <property type="protein sequence ID" value="KAI0046430.1"/>
    <property type="molecule type" value="Genomic_DNA"/>
</dbReference>
<keyword evidence="2" id="KW-1185">Reference proteome</keyword>
<protein>
    <submittedName>
        <fullName evidence="1">Uncharacterized protein</fullName>
    </submittedName>
</protein>
<reference evidence="1" key="1">
    <citation type="submission" date="2021-02" db="EMBL/GenBank/DDBJ databases">
        <authorList>
            <consortium name="DOE Joint Genome Institute"/>
            <person name="Ahrendt S."/>
            <person name="Looney B.P."/>
            <person name="Miyauchi S."/>
            <person name="Morin E."/>
            <person name="Drula E."/>
            <person name="Courty P.E."/>
            <person name="Chicoki N."/>
            <person name="Fauchery L."/>
            <person name="Kohler A."/>
            <person name="Kuo A."/>
            <person name="Labutti K."/>
            <person name="Pangilinan J."/>
            <person name="Lipzen A."/>
            <person name="Riley R."/>
            <person name="Andreopoulos W."/>
            <person name="He G."/>
            <person name="Johnson J."/>
            <person name="Barry K.W."/>
            <person name="Grigoriev I.V."/>
            <person name="Nagy L."/>
            <person name="Hibbett D."/>
            <person name="Henrissat B."/>
            <person name="Matheny P.B."/>
            <person name="Labbe J."/>
            <person name="Martin F."/>
        </authorList>
    </citation>
    <scope>NUCLEOTIDE SEQUENCE</scope>
    <source>
        <strain evidence="1">FP105234-sp</strain>
    </source>
</reference>
<organism evidence="1 2">
    <name type="scientific">Auriscalpium vulgare</name>
    <dbReference type="NCBI Taxonomy" id="40419"/>
    <lineage>
        <taxon>Eukaryota</taxon>
        <taxon>Fungi</taxon>
        <taxon>Dikarya</taxon>
        <taxon>Basidiomycota</taxon>
        <taxon>Agaricomycotina</taxon>
        <taxon>Agaricomycetes</taxon>
        <taxon>Russulales</taxon>
        <taxon>Auriscalpiaceae</taxon>
        <taxon>Auriscalpium</taxon>
    </lineage>
</organism>
<accession>A0ACB8RQY0</accession>